<evidence type="ECO:0000313" key="4">
    <source>
        <dbReference type="EMBL" id="NGP18234.1"/>
    </source>
</evidence>
<evidence type="ECO:0000256" key="2">
    <source>
        <dbReference type="SAM" id="Phobius"/>
    </source>
</evidence>
<dbReference type="PANTHER" id="PTHR22911">
    <property type="entry name" value="ACYL-MALONYL CONDENSING ENZYME-RELATED"/>
    <property type="match status" value="1"/>
</dbReference>
<dbReference type="Pfam" id="PF00892">
    <property type="entry name" value="EamA"/>
    <property type="match status" value="1"/>
</dbReference>
<dbReference type="EMBL" id="JAALFG010000002">
    <property type="protein sequence ID" value="NGP18234.1"/>
    <property type="molecule type" value="Genomic_DNA"/>
</dbReference>
<organism evidence="4 5">
    <name type="scientific">Devosia aurantiaca</name>
    <dbReference type="NCBI Taxonomy" id="2714858"/>
    <lineage>
        <taxon>Bacteria</taxon>
        <taxon>Pseudomonadati</taxon>
        <taxon>Pseudomonadota</taxon>
        <taxon>Alphaproteobacteria</taxon>
        <taxon>Hyphomicrobiales</taxon>
        <taxon>Devosiaceae</taxon>
        <taxon>Devosia</taxon>
    </lineage>
</organism>
<feature type="transmembrane region" description="Helical" evidence="2">
    <location>
        <begin position="187"/>
        <end position="209"/>
    </location>
</feature>
<feature type="transmembrane region" description="Helical" evidence="2">
    <location>
        <begin position="154"/>
        <end position="175"/>
    </location>
</feature>
<dbReference type="PANTHER" id="PTHR22911:SF103">
    <property type="entry name" value="BLR2811 PROTEIN"/>
    <property type="match status" value="1"/>
</dbReference>
<keyword evidence="2" id="KW-0472">Membrane</keyword>
<feature type="region of interest" description="Disordered" evidence="1">
    <location>
        <begin position="282"/>
        <end position="307"/>
    </location>
</feature>
<dbReference type="InterPro" id="IPR000620">
    <property type="entry name" value="EamA_dom"/>
</dbReference>
<keyword evidence="2" id="KW-0812">Transmembrane</keyword>
<dbReference type="RefSeq" id="WP_164534462.1">
    <property type="nucleotide sequence ID" value="NZ_JAALFG010000002.1"/>
</dbReference>
<feature type="transmembrane region" description="Helical" evidence="2">
    <location>
        <begin position="12"/>
        <end position="28"/>
    </location>
</feature>
<evidence type="ECO:0000256" key="1">
    <source>
        <dbReference type="SAM" id="MobiDB-lite"/>
    </source>
</evidence>
<feature type="transmembrane region" description="Helical" evidence="2">
    <location>
        <begin position="77"/>
        <end position="99"/>
    </location>
</feature>
<keyword evidence="5" id="KW-1185">Reference proteome</keyword>
<accession>A0A6M1SNH6</accession>
<dbReference type="AlphaFoldDB" id="A0A6M1SNH6"/>
<dbReference type="Gene3D" id="1.10.3730.20">
    <property type="match status" value="1"/>
</dbReference>
<feature type="transmembrane region" description="Helical" evidence="2">
    <location>
        <begin position="130"/>
        <end position="148"/>
    </location>
</feature>
<feature type="transmembrane region" description="Helical" evidence="2">
    <location>
        <begin position="48"/>
        <end position="65"/>
    </location>
</feature>
<dbReference type="InterPro" id="IPR037185">
    <property type="entry name" value="EmrE-like"/>
</dbReference>
<proteinExistence type="predicted"/>
<reference evidence="4 5" key="2">
    <citation type="submission" date="2020-03" db="EMBL/GenBank/DDBJ databases">
        <title>Devosia chinhatensis sp. nov., isolated from a hexachlorocyclohexane (HCH) dump site in India.</title>
        <authorList>
            <person name="Kumar M."/>
            <person name="Lal R."/>
        </authorList>
    </citation>
    <scope>NUCLEOTIDE SEQUENCE [LARGE SCALE GENOMIC DNA]</scope>
    <source>
        <strain evidence="4 5">H239</strain>
    </source>
</reference>
<evidence type="ECO:0000313" key="5">
    <source>
        <dbReference type="Proteomes" id="UP000474802"/>
    </source>
</evidence>
<name>A0A6M1SNH6_9HYPH</name>
<protein>
    <submittedName>
        <fullName evidence="4">DMT family transporter</fullName>
    </submittedName>
</protein>
<sequence>MTTLDSERTDHVGRAIILTLITVTVFGVQDAVSKILVQSYSPFQITMMRYWGFALFALFLVARQAPLRQAFRSKVPLWQVVRGTLLIADIWFFALALQTVPLGELQAIVIVYPLLVTLFAILVLGEKVGIFRFAAVGVGFLGAMVIMRPGGVPLTWGVFCGLASATLYALYIVLTRKVSRVDSAATSMTYAAVVGLVLSTGLGVFFWQPMGWTELAMTVLIMGTTCAGHGLMVFALSMAPASTVQPFNYFSLPWAIVLSIILVFGQWIDPIRSCCRCRDHRGRGSCDHGTRARPQSLGHSSGGPARA</sequence>
<evidence type="ECO:0000259" key="3">
    <source>
        <dbReference type="Pfam" id="PF00892"/>
    </source>
</evidence>
<dbReference type="SUPFAM" id="SSF103481">
    <property type="entry name" value="Multidrug resistance efflux transporter EmrE"/>
    <property type="match status" value="2"/>
</dbReference>
<reference evidence="4 5" key="1">
    <citation type="submission" date="2020-02" db="EMBL/GenBank/DDBJ databases">
        <authorList>
            <person name="Khan S.A."/>
            <person name="Jeon C.O."/>
            <person name="Chun B.H."/>
        </authorList>
    </citation>
    <scope>NUCLEOTIDE SEQUENCE [LARGE SCALE GENOMIC DNA]</scope>
    <source>
        <strain evidence="4 5">H239</strain>
    </source>
</reference>
<dbReference type="GO" id="GO:0016020">
    <property type="term" value="C:membrane"/>
    <property type="evidence" value="ECO:0007669"/>
    <property type="project" value="InterPro"/>
</dbReference>
<comment type="caution">
    <text evidence="4">The sequence shown here is derived from an EMBL/GenBank/DDBJ whole genome shotgun (WGS) entry which is preliminary data.</text>
</comment>
<feature type="domain" description="EamA" evidence="3">
    <location>
        <begin position="15"/>
        <end position="147"/>
    </location>
</feature>
<feature type="transmembrane region" description="Helical" evidence="2">
    <location>
        <begin position="105"/>
        <end position="123"/>
    </location>
</feature>
<feature type="transmembrane region" description="Helical" evidence="2">
    <location>
        <begin position="249"/>
        <end position="268"/>
    </location>
</feature>
<feature type="transmembrane region" description="Helical" evidence="2">
    <location>
        <begin position="215"/>
        <end position="237"/>
    </location>
</feature>
<gene>
    <name evidence="4" type="ORF">G5575_11665</name>
</gene>
<dbReference type="Proteomes" id="UP000474802">
    <property type="component" value="Unassembled WGS sequence"/>
</dbReference>
<keyword evidence="2" id="KW-1133">Transmembrane helix</keyword>